<organism evidence="4 5">
    <name type="scientific">Mycolicibacter virginiensis</name>
    <dbReference type="NCBI Taxonomy" id="1795032"/>
    <lineage>
        <taxon>Bacteria</taxon>
        <taxon>Bacillati</taxon>
        <taxon>Actinomycetota</taxon>
        <taxon>Actinomycetes</taxon>
        <taxon>Mycobacteriales</taxon>
        <taxon>Mycobacteriaceae</taxon>
        <taxon>Mycolicibacter</taxon>
    </lineage>
</organism>
<dbReference type="InterPro" id="IPR058593">
    <property type="entry name" value="ARB_07466-like_C"/>
</dbReference>
<evidence type="ECO:0000256" key="1">
    <source>
        <dbReference type="SAM" id="MobiDB-lite"/>
    </source>
</evidence>
<keyword evidence="2" id="KW-1133">Transmembrane helix</keyword>
<keyword evidence="2" id="KW-0812">Transmembrane</keyword>
<evidence type="ECO:0000259" key="3">
    <source>
        <dbReference type="Pfam" id="PF26571"/>
    </source>
</evidence>
<proteinExistence type="predicted"/>
<dbReference type="RefSeq" id="WP_105295244.1">
    <property type="nucleotide sequence ID" value="NZ_PUEV01000056.1"/>
</dbReference>
<feature type="region of interest" description="Disordered" evidence="1">
    <location>
        <begin position="622"/>
        <end position="647"/>
    </location>
</feature>
<keyword evidence="5" id="KW-1185">Reference proteome</keyword>
<protein>
    <submittedName>
        <fullName evidence="4">Phage tail protein</fullName>
    </submittedName>
</protein>
<sequence length="819" mass="84020">MTTIGYATLQIIPSLRGVTDAIEQQIDGKQVSITIEPKVDQRAADKAGEQAGKQAKDSFGKAFDRLGQEDIIKIDPAKARKAGEDAGAQVADGVKKSGQAGAKSAGQIIAEEVGGAIGYRIGEWARNRFPRAMDNLSAARGVLGTQGAQSAIAFGASFSARIKNAIKVDGFKAVGAKAIDALGNGFVDNLEQNFTPVTEALDNVGVRARNLQGRLGETFVGNAVGAFATGVEKVDGAFHRVQDVLSGVNEVQETVNGAFTAFTSVQQGATAAVGLFSNGTKTATAAQRLWNAALIANPIGIVVAAVAALVGGLVLFFTKTELGRKIWAAFTDLLAAAWEKVKVAFQVAWNVIRTIFDALVSKAGEVWSDIRDRFTAVVDFVKGLPRAITNAAKGMWDGLKLGLVTVLNWISDKWNSFADGLSFHIPGTPIDVKMPKLPKFSGGGYTGNMPIDQIAGVVHGGEHVIKADSRERIENAYPGLLDYLNNNGKLPGYQGGGLVAGAEQLRKIISERFGISNIGGYRPGGDGFDEHVTGRALDVMVGNNSSKGDQVRDFALANADAIDLKWVIWKQHLTYPGGGGYDMEDRGSPTKNHMDHVHIFSGTGIINGLRGSLKPAQADIDAAAPAPDDAAQQAPAGSDVAPAAASSGGASVPTSISGLSSFGLTGLGSGVGTTNSGSDLSFLGDAAGAAVGGQVSSALGVLGVGDSPGWLQGIGKLVSGISVSGADGKKIFGGGSVGGAVAGAGNLFGGSQQSVAPVAAAPAMAPPPVGVDGVHGTAAGRKPGPPGATYNIRTATVEDAFVAAQRKEDEANAAKLSRY</sequence>
<reference evidence="4 5" key="1">
    <citation type="submission" date="2018-02" db="EMBL/GenBank/DDBJ databases">
        <title>Draft genome sequence of Mycobacterium virginiense isolated from mud of a swine farm in Japan.</title>
        <authorList>
            <person name="Ohya K."/>
        </authorList>
    </citation>
    <scope>NUCLEOTIDE SEQUENCE [LARGE SCALE GENOMIC DNA]</scope>
    <source>
        <strain evidence="4 5">GF75</strain>
    </source>
</reference>
<dbReference type="EMBL" id="PUEV01000056">
    <property type="protein sequence ID" value="PQM51830.1"/>
    <property type="molecule type" value="Genomic_DNA"/>
</dbReference>
<comment type="caution">
    <text evidence="4">The sequence shown here is derived from an EMBL/GenBank/DDBJ whole genome shotgun (WGS) entry which is preliminary data.</text>
</comment>
<feature type="domain" description="ARB-07466-like C-terminal" evidence="3">
    <location>
        <begin position="496"/>
        <end position="594"/>
    </location>
</feature>
<dbReference type="Pfam" id="PF26571">
    <property type="entry name" value="VldE"/>
    <property type="match status" value="1"/>
</dbReference>
<feature type="transmembrane region" description="Helical" evidence="2">
    <location>
        <begin position="289"/>
        <end position="317"/>
    </location>
</feature>
<dbReference type="AlphaFoldDB" id="A0A9X7IMI4"/>
<accession>A0A9X7IMI4</accession>
<name>A0A9X7IMI4_9MYCO</name>
<evidence type="ECO:0000313" key="5">
    <source>
        <dbReference type="Proteomes" id="UP000237911"/>
    </source>
</evidence>
<evidence type="ECO:0000256" key="2">
    <source>
        <dbReference type="SAM" id="Phobius"/>
    </source>
</evidence>
<dbReference type="Proteomes" id="UP000237911">
    <property type="component" value="Unassembled WGS sequence"/>
</dbReference>
<keyword evidence="2" id="KW-0472">Membrane</keyword>
<gene>
    <name evidence="4" type="ORF">C5U48_12965</name>
</gene>
<evidence type="ECO:0000313" key="4">
    <source>
        <dbReference type="EMBL" id="PQM51830.1"/>
    </source>
</evidence>